<accession>A0AAQ3PJ75</accession>
<evidence type="ECO:0000256" key="1">
    <source>
        <dbReference type="SAM" id="MobiDB-lite"/>
    </source>
</evidence>
<name>A0AAQ3PJ75_PASNO</name>
<feature type="region of interest" description="Disordered" evidence="1">
    <location>
        <begin position="211"/>
        <end position="235"/>
    </location>
</feature>
<dbReference type="Proteomes" id="UP001341281">
    <property type="component" value="Chromosome 01"/>
</dbReference>
<reference evidence="2 3" key="1">
    <citation type="submission" date="2024-02" db="EMBL/GenBank/DDBJ databases">
        <title>High-quality chromosome-scale genome assembly of Pensacola bahiagrass (Paspalum notatum Flugge var. saurae).</title>
        <authorList>
            <person name="Vega J.M."/>
            <person name="Podio M."/>
            <person name="Orjuela J."/>
            <person name="Siena L.A."/>
            <person name="Pessino S.C."/>
            <person name="Combes M.C."/>
            <person name="Mariac C."/>
            <person name="Albertini E."/>
            <person name="Pupilli F."/>
            <person name="Ortiz J.P.A."/>
            <person name="Leblanc O."/>
        </authorList>
    </citation>
    <scope>NUCLEOTIDE SEQUENCE [LARGE SCALE GENOMIC DNA]</scope>
    <source>
        <strain evidence="2">R1</strain>
        <tissue evidence="2">Leaf</tissue>
    </source>
</reference>
<protein>
    <submittedName>
        <fullName evidence="2">Uncharacterized protein</fullName>
    </submittedName>
</protein>
<organism evidence="2 3">
    <name type="scientific">Paspalum notatum var. saurae</name>
    <dbReference type="NCBI Taxonomy" id="547442"/>
    <lineage>
        <taxon>Eukaryota</taxon>
        <taxon>Viridiplantae</taxon>
        <taxon>Streptophyta</taxon>
        <taxon>Embryophyta</taxon>
        <taxon>Tracheophyta</taxon>
        <taxon>Spermatophyta</taxon>
        <taxon>Magnoliopsida</taxon>
        <taxon>Liliopsida</taxon>
        <taxon>Poales</taxon>
        <taxon>Poaceae</taxon>
        <taxon>PACMAD clade</taxon>
        <taxon>Panicoideae</taxon>
        <taxon>Andropogonodae</taxon>
        <taxon>Paspaleae</taxon>
        <taxon>Paspalinae</taxon>
        <taxon>Paspalum</taxon>
    </lineage>
</organism>
<evidence type="ECO:0000313" key="3">
    <source>
        <dbReference type="Proteomes" id="UP001341281"/>
    </source>
</evidence>
<keyword evidence="3" id="KW-1185">Reference proteome</keyword>
<feature type="compositionally biased region" description="Basic residues" evidence="1">
    <location>
        <begin position="15"/>
        <end position="28"/>
    </location>
</feature>
<evidence type="ECO:0000313" key="2">
    <source>
        <dbReference type="EMBL" id="WVZ52542.1"/>
    </source>
</evidence>
<feature type="region of interest" description="Disordered" evidence="1">
    <location>
        <begin position="1"/>
        <end position="40"/>
    </location>
</feature>
<sequence length="235" mass="26311">MAPLRAGAGPPNAGRHLRLRPVERKKKGGSNPLHGDEDMTNMHTTKAQEKMEFKAQSTFKSNLLASPVETAGAGLTKMDAQAGINLRGEVNRLCTVDNQRRRGAVIAGFNLCNRIAHALTGQIQEGEHGWIMPRTETITSSSISDFESRTTQNQAEENDLDMTNMHTTKAQEKMEFKAQSTFKSKPHKNAGISLRGEIRDQEPSAWSYFNQRWSKRPTKPETRPEGPISRVWKEE</sequence>
<proteinExistence type="predicted"/>
<dbReference type="EMBL" id="CP144745">
    <property type="protein sequence ID" value="WVZ52542.1"/>
    <property type="molecule type" value="Genomic_DNA"/>
</dbReference>
<dbReference type="AlphaFoldDB" id="A0AAQ3PJ75"/>
<gene>
    <name evidence="2" type="ORF">U9M48_003590</name>
</gene>